<sequence>MDIADVVPSVLMLLLLWSWTDKAGRKSAMILPFIGAVISGGNLIIQSVFIYSAVPYLFIGTIVSSLCGGYGCVLMATYSYVSDITDGSSRTWRIGILDTMSSLGAAVGGAVSGIILDKAGNLPVFILYVVLNATTIVYILLWLKESVQTNESNIQKSEDRTLRSKTKGLLNIENVKSWGRAIVRSREGNGRLHVILLLLAFTVTIFLSGTEDLGFLFIKHQFGSSWTSTLFGLYLAVRGIALSVGLMVILPLMSRLTKVGQAGALSKIAAHVLLAFVSTVWMLFLVPVLGILSGFIAVTIRSLCSKTVADGEKGVMFSVMSAIEVTCPLLASLLFNKLYSATLSSFPGFCFITSAGLLLVPIILLQWMEDTSEVIHQHDEHLKRKKQNSEEETQPLLTGKPDVSYLCL</sequence>
<proteinExistence type="inferred from homology"/>
<dbReference type="PANTHER" id="PTHR23507">
    <property type="entry name" value="ZGC:174356"/>
    <property type="match status" value="1"/>
</dbReference>
<keyword evidence="3 7" id="KW-1133">Transmembrane helix</keyword>
<keyword evidence="2 7" id="KW-0812">Transmembrane</keyword>
<reference evidence="9" key="1">
    <citation type="submission" date="2022-01" db="EMBL/GenBank/DDBJ databases">
        <authorList>
            <person name="Braso-Vives M."/>
        </authorList>
    </citation>
    <scope>NUCLEOTIDE SEQUENCE</scope>
</reference>
<feature type="transmembrane region" description="Helical" evidence="7">
    <location>
        <begin position="192"/>
        <end position="210"/>
    </location>
</feature>
<dbReference type="SUPFAM" id="SSF103473">
    <property type="entry name" value="MFS general substrate transporter"/>
    <property type="match status" value="1"/>
</dbReference>
<name>A0A8J9Z882_BRALA</name>
<keyword evidence="10" id="KW-1185">Reference proteome</keyword>
<feature type="region of interest" description="Disordered" evidence="6">
    <location>
        <begin position="381"/>
        <end position="401"/>
    </location>
</feature>
<feature type="transmembrane region" description="Helical" evidence="7">
    <location>
        <begin position="272"/>
        <end position="296"/>
    </location>
</feature>
<dbReference type="EMBL" id="OV696702">
    <property type="protein sequence ID" value="CAH1248786.1"/>
    <property type="molecule type" value="Genomic_DNA"/>
</dbReference>
<keyword evidence="4 7" id="KW-0472">Membrane</keyword>
<organism evidence="9 10">
    <name type="scientific">Branchiostoma lanceolatum</name>
    <name type="common">Common lancelet</name>
    <name type="synonym">Amphioxus lanceolatum</name>
    <dbReference type="NCBI Taxonomy" id="7740"/>
    <lineage>
        <taxon>Eukaryota</taxon>
        <taxon>Metazoa</taxon>
        <taxon>Chordata</taxon>
        <taxon>Cephalochordata</taxon>
        <taxon>Leptocardii</taxon>
        <taxon>Amphioxiformes</taxon>
        <taxon>Branchiostomatidae</taxon>
        <taxon>Branchiostoma</taxon>
    </lineage>
</organism>
<comment type="similarity">
    <text evidence="5">Belongs to the major facilitator superfamily. SLC46A family.</text>
</comment>
<evidence type="ECO:0000256" key="1">
    <source>
        <dbReference type="ARBA" id="ARBA00004141"/>
    </source>
</evidence>
<feature type="transmembrane region" description="Helical" evidence="7">
    <location>
        <begin position="122"/>
        <end position="143"/>
    </location>
</feature>
<dbReference type="InterPro" id="IPR011701">
    <property type="entry name" value="MFS"/>
</dbReference>
<feature type="transmembrane region" description="Helical" evidence="7">
    <location>
        <begin position="93"/>
        <end position="116"/>
    </location>
</feature>
<accession>A0A8J9Z882</accession>
<evidence type="ECO:0000256" key="7">
    <source>
        <dbReference type="SAM" id="Phobius"/>
    </source>
</evidence>
<dbReference type="Proteomes" id="UP000838412">
    <property type="component" value="Chromosome 17"/>
</dbReference>
<evidence type="ECO:0000313" key="9">
    <source>
        <dbReference type="EMBL" id="CAH1248786.1"/>
    </source>
</evidence>
<dbReference type="InterPro" id="IPR036259">
    <property type="entry name" value="MFS_trans_sf"/>
</dbReference>
<dbReference type="PANTHER" id="PTHR23507:SF1">
    <property type="entry name" value="FI18259P1-RELATED"/>
    <property type="match status" value="1"/>
</dbReference>
<evidence type="ECO:0000259" key="8">
    <source>
        <dbReference type="PROSITE" id="PS50850"/>
    </source>
</evidence>
<dbReference type="Pfam" id="PF07690">
    <property type="entry name" value="MFS_1"/>
    <property type="match status" value="1"/>
</dbReference>
<gene>
    <name evidence="9" type="primary">SLC46A3</name>
    <name evidence="9" type="ORF">BLAG_LOCUS10089</name>
</gene>
<evidence type="ECO:0000256" key="4">
    <source>
        <dbReference type="ARBA" id="ARBA00023136"/>
    </source>
</evidence>
<evidence type="ECO:0000256" key="3">
    <source>
        <dbReference type="ARBA" id="ARBA00022989"/>
    </source>
</evidence>
<evidence type="ECO:0000313" key="10">
    <source>
        <dbReference type="Proteomes" id="UP000838412"/>
    </source>
</evidence>
<comment type="subcellular location">
    <subcellularLocation>
        <location evidence="1">Membrane</location>
        <topology evidence="1">Multi-pass membrane protein</topology>
    </subcellularLocation>
</comment>
<dbReference type="GO" id="GO:0022857">
    <property type="term" value="F:transmembrane transporter activity"/>
    <property type="evidence" value="ECO:0007669"/>
    <property type="project" value="InterPro"/>
</dbReference>
<dbReference type="InterPro" id="IPR020846">
    <property type="entry name" value="MFS_dom"/>
</dbReference>
<feature type="transmembrane region" description="Helical" evidence="7">
    <location>
        <begin position="348"/>
        <end position="368"/>
    </location>
</feature>
<feature type="transmembrane region" description="Helical" evidence="7">
    <location>
        <begin position="316"/>
        <end position="336"/>
    </location>
</feature>
<feature type="transmembrane region" description="Helical" evidence="7">
    <location>
        <begin position="57"/>
        <end position="81"/>
    </location>
</feature>
<dbReference type="AlphaFoldDB" id="A0A8J9Z882"/>
<feature type="transmembrane region" description="Helical" evidence="7">
    <location>
        <begin position="230"/>
        <end position="252"/>
    </location>
</feature>
<dbReference type="OrthoDB" id="419734at2759"/>
<evidence type="ECO:0000256" key="5">
    <source>
        <dbReference type="ARBA" id="ARBA00038227"/>
    </source>
</evidence>
<protein>
    <submittedName>
        <fullName evidence="9">SLC46A3 protein</fullName>
    </submittedName>
</protein>
<evidence type="ECO:0000256" key="2">
    <source>
        <dbReference type="ARBA" id="ARBA00022692"/>
    </source>
</evidence>
<feature type="domain" description="Major facilitator superfamily (MFS) profile" evidence="8">
    <location>
        <begin position="1"/>
        <end position="373"/>
    </location>
</feature>
<dbReference type="GO" id="GO:0016020">
    <property type="term" value="C:membrane"/>
    <property type="evidence" value="ECO:0007669"/>
    <property type="project" value="UniProtKB-SubCell"/>
</dbReference>
<dbReference type="PROSITE" id="PS50850">
    <property type="entry name" value="MFS"/>
    <property type="match status" value="1"/>
</dbReference>
<evidence type="ECO:0000256" key="6">
    <source>
        <dbReference type="SAM" id="MobiDB-lite"/>
    </source>
</evidence>
<dbReference type="Gene3D" id="1.20.1250.20">
    <property type="entry name" value="MFS general substrate transporter like domains"/>
    <property type="match status" value="1"/>
</dbReference>
<feature type="transmembrane region" description="Helical" evidence="7">
    <location>
        <begin position="30"/>
        <end position="51"/>
    </location>
</feature>